<dbReference type="Proteomes" id="UP000011087">
    <property type="component" value="Unassembled WGS sequence"/>
</dbReference>
<dbReference type="EMBL" id="JH993101">
    <property type="protein sequence ID" value="EKX34872.1"/>
    <property type="molecule type" value="Genomic_DNA"/>
</dbReference>
<accession>L1IFN1</accession>
<gene>
    <name evidence="1" type="ORF">GUITHDRAFT_146882</name>
</gene>
<name>L1IFN1_GUITC</name>
<dbReference type="PaxDb" id="55529-EKX34872"/>
<reference evidence="2" key="3">
    <citation type="submission" date="2016-03" db="UniProtKB">
        <authorList>
            <consortium name="EnsemblProtists"/>
        </authorList>
    </citation>
    <scope>IDENTIFICATION</scope>
</reference>
<reference evidence="3" key="2">
    <citation type="submission" date="2012-11" db="EMBL/GenBank/DDBJ databases">
        <authorList>
            <person name="Kuo A."/>
            <person name="Curtis B.A."/>
            <person name="Tanifuji G."/>
            <person name="Burki F."/>
            <person name="Gruber A."/>
            <person name="Irimia M."/>
            <person name="Maruyama S."/>
            <person name="Arias M.C."/>
            <person name="Ball S.G."/>
            <person name="Gile G.H."/>
            <person name="Hirakawa Y."/>
            <person name="Hopkins J.F."/>
            <person name="Rensing S.A."/>
            <person name="Schmutz J."/>
            <person name="Symeonidi A."/>
            <person name="Elias M."/>
            <person name="Eveleigh R.J."/>
            <person name="Herman E.K."/>
            <person name="Klute M.J."/>
            <person name="Nakayama T."/>
            <person name="Obornik M."/>
            <person name="Reyes-Prieto A."/>
            <person name="Armbrust E.V."/>
            <person name="Aves S.J."/>
            <person name="Beiko R.G."/>
            <person name="Coutinho P."/>
            <person name="Dacks J.B."/>
            <person name="Durnford D.G."/>
            <person name="Fast N.M."/>
            <person name="Green B.R."/>
            <person name="Grisdale C."/>
            <person name="Hempe F."/>
            <person name="Henrissat B."/>
            <person name="Hoppner M.P."/>
            <person name="Ishida K.-I."/>
            <person name="Kim E."/>
            <person name="Koreny L."/>
            <person name="Kroth P.G."/>
            <person name="Liu Y."/>
            <person name="Malik S.-B."/>
            <person name="Maier U.G."/>
            <person name="McRose D."/>
            <person name="Mock T."/>
            <person name="Neilson J.A."/>
            <person name="Onodera N.T."/>
            <person name="Poole A.M."/>
            <person name="Pritham E.J."/>
            <person name="Richards T.A."/>
            <person name="Rocap G."/>
            <person name="Roy S.W."/>
            <person name="Sarai C."/>
            <person name="Schaack S."/>
            <person name="Shirato S."/>
            <person name="Slamovits C.H."/>
            <person name="Spencer D.F."/>
            <person name="Suzuki S."/>
            <person name="Worden A.Z."/>
            <person name="Zauner S."/>
            <person name="Barry K."/>
            <person name="Bell C."/>
            <person name="Bharti A.K."/>
            <person name="Crow J.A."/>
            <person name="Grimwood J."/>
            <person name="Kramer R."/>
            <person name="Lindquist E."/>
            <person name="Lucas S."/>
            <person name="Salamov A."/>
            <person name="McFadden G.I."/>
            <person name="Lane C.E."/>
            <person name="Keeling P.J."/>
            <person name="Gray M.W."/>
            <person name="Grigoriev I.V."/>
            <person name="Archibald J.M."/>
        </authorList>
    </citation>
    <scope>NUCLEOTIDE SEQUENCE</scope>
    <source>
        <strain evidence="3">CCMP2712</strain>
    </source>
</reference>
<keyword evidence="3" id="KW-1185">Reference proteome</keyword>
<protein>
    <submittedName>
        <fullName evidence="1 2">Uncharacterized protein</fullName>
    </submittedName>
</protein>
<dbReference type="HOGENOM" id="CLU_1622126_0_0_1"/>
<dbReference type="KEGG" id="gtt:GUITHDRAFT_146882"/>
<dbReference type="GeneID" id="17291629"/>
<organism evidence="1">
    <name type="scientific">Guillardia theta (strain CCMP2712)</name>
    <name type="common">Cryptophyte</name>
    <dbReference type="NCBI Taxonomy" id="905079"/>
    <lineage>
        <taxon>Eukaryota</taxon>
        <taxon>Cryptophyceae</taxon>
        <taxon>Pyrenomonadales</taxon>
        <taxon>Geminigeraceae</taxon>
        <taxon>Guillardia</taxon>
    </lineage>
</organism>
<dbReference type="RefSeq" id="XP_005821852.1">
    <property type="nucleotide sequence ID" value="XM_005821795.1"/>
</dbReference>
<evidence type="ECO:0000313" key="1">
    <source>
        <dbReference type="EMBL" id="EKX34872.1"/>
    </source>
</evidence>
<sequence>MLEAMETGWPQLHPMHMTLSERIMQEQESKSGVGVVGRSNLHTVFVIHSRGEGLTLKTMGEALEILQDTAPGVQLPHRHHGLFEWEGQDKSNIVLQSDQLDLPYIFDNKPLDSYEQQQIAVLPAADLVVTAKENHLPDSEHRIVRSIVEALRACGVQVSTSERF</sequence>
<evidence type="ECO:0000313" key="2">
    <source>
        <dbReference type="EnsemblProtists" id="EKX34872"/>
    </source>
</evidence>
<proteinExistence type="predicted"/>
<dbReference type="AlphaFoldDB" id="L1IFN1"/>
<dbReference type="EnsemblProtists" id="EKX34872">
    <property type="protein sequence ID" value="EKX34872"/>
    <property type="gene ID" value="GUITHDRAFT_146882"/>
</dbReference>
<reference evidence="1 3" key="1">
    <citation type="journal article" date="2012" name="Nature">
        <title>Algal genomes reveal evolutionary mosaicism and the fate of nucleomorphs.</title>
        <authorList>
            <consortium name="DOE Joint Genome Institute"/>
            <person name="Curtis B.A."/>
            <person name="Tanifuji G."/>
            <person name="Burki F."/>
            <person name="Gruber A."/>
            <person name="Irimia M."/>
            <person name="Maruyama S."/>
            <person name="Arias M.C."/>
            <person name="Ball S.G."/>
            <person name="Gile G.H."/>
            <person name="Hirakawa Y."/>
            <person name="Hopkins J.F."/>
            <person name="Kuo A."/>
            <person name="Rensing S.A."/>
            <person name="Schmutz J."/>
            <person name="Symeonidi A."/>
            <person name="Elias M."/>
            <person name="Eveleigh R.J."/>
            <person name="Herman E.K."/>
            <person name="Klute M.J."/>
            <person name="Nakayama T."/>
            <person name="Obornik M."/>
            <person name="Reyes-Prieto A."/>
            <person name="Armbrust E.V."/>
            <person name="Aves S.J."/>
            <person name="Beiko R.G."/>
            <person name="Coutinho P."/>
            <person name="Dacks J.B."/>
            <person name="Durnford D.G."/>
            <person name="Fast N.M."/>
            <person name="Green B.R."/>
            <person name="Grisdale C.J."/>
            <person name="Hempel F."/>
            <person name="Henrissat B."/>
            <person name="Hoppner M.P."/>
            <person name="Ishida K."/>
            <person name="Kim E."/>
            <person name="Koreny L."/>
            <person name="Kroth P.G."/>
            <person name="Liu Y."/>
            <person name="Malik S.B."/>
            <person name="Maier U.G."/>
            <person name="McRose D."/>
            <person name="Mock T."/>
            <person name="Neilson J.A."/>
            <person name="Onodera N.T."/>
            <person name="Poole A.M."/>
            <person name="Pritham E.J."/>
            <person name="Richards T.A."/>
            <person name="Rocap G."/>
            <person name="Roy S.W."/>
            <person name="Sarai C."/>
            <person name="Schaack S."/>
            <person name="Shirato S."/>
            <person name="Slamovits C.H."/>
            <person name="Spencer D.F."/>
            <person name="Suzuki S."/>
            <person name="Worden A.Z."/>
            <person name="Zauner S."/>
            <person name="Barry K."/>
            <person name="Bell C."/>
            <person name="Bharti A.K."/>
            <person name="Crow J.A."/>
            <person name="Grimwood J."/>
            <person name="Kramer R."/>
            <person name="Lindquist E."/>
            <person name="Lucas S."/>
            <person name="Salamov A."/>
            <person name="McFadden G.I."/>
            <person name="Lane C.E."/>
            <person name="Keeling P.J."/>
            <person name="Gray M.W."/>
            <person name="Grigoriev I.V."/>
            <person name="Archibald J.M."/>
        </authorList>
    </citation>
    <scope>NUCLEOTIDE SEQUENCE</scope>
    <source>
        <strain evidence="1 3">CCMP2712</strain>
    </source>
</reference>
<evidence type="ECO:0000313" key="3">
    <source>
        <dbReference type="Proteomes" id="UP000011087"/>
    </source>
</evidence>